<dbReference type="AlphaFoldDB" id="A0A0S4KRM4"/>
<dbReference type="EMBL" id="CYKH01002252">
    <property type="protein sequence ID" value="CUI15637.1"/>
    <property type="molecule type" value="Genomic_DNA"/>
</dbReference>
<proteinExistence type="predicted"/>
<sequence>MCYFPRAPTAISFSRESERVIPTWFVPLDFPASQDIFFVSLSACMGIAPT</sequence>
<gene>
    <name evidence="1" type="ORF">BSAL_48805</name>
</gene>
<evidence type="ECO:0000313" key="2">
    <source>
        <dbReference type="Proteomes" id="UP000051952"/>
    </source>
</evidence>
<reference evidence="2" key="1">
    <citation type="submission" date="2015-09" db="EMBL/GenBank/DDBJ databases">
        <authorList>
            <consortium name="Pathogen Informatics"/>
        </authorList>
    </citation>
    <scope>NUCLEOTIDE SEQUENCE [LARGE SCALE GENOMIC DNA]</scope>
    <source>
        <strain evidence="2">Lake Konstanz</strain>
    </source>
</reference>
<keyword evidence="2" id="KW-1185">Reference proteome</keyword>
<organism evidence="1 2">
    <name type="scientific">Bodo saltans</name>
    <name type="common">Flagellated protozoan</name>
    <dbReference type="NCBI Taxonomy" id="75058"/>
    <lineage>
        <taxon>Eukaryota</taxon>
        <taxon>Discoba</taxon>
        <taxon>Euglenozoa</taxon>
        <taxon>Kinetoplastea</taxon>
        <taxon>Metakinetoplastina</taxon>
        <taxon>Eubodonida</taxon>
        <taxon>Bodonidae</taxon>
        <taxon>Bodo</taxon>
    </lineage>
</organism>
<dbReference type="VEuPathDB" id="TriTrypDB:BSAL_48805"/>
<dbReference type="Proteomes" id="UP000051952">
    <property type="component" value="Unassembled WGS sequence"/>
</dbReference>
<evidence type="ECO:0000313" key="1">
    <source>
        <dbReference type="EMBL" id="CUI15637.1"/>
    </source>
</evidence>
<name>A0A0S4KRM4_BODSA</name>
<accession>A0A0S4KRM4</accession>
<protein>
    <submittedName>
        <fullName evidence="1">Uncharacterized protein</fullName>
    </submittedName>
</protein>